<name>A0AAD4RZ30_9MAGN</name>
<dbReference type="Proteomes" id="UP001202328">
    <property type="component" value="Unassembled WGS sequence"/>
</dbReference>
<evidence type="ECO:0000313" key="1">
    <source>
        <dbReference type="EMBL" id="KAI3847305.1"/>
    </source>
</evidence>
<dbReference type="AlphaFoldDB" id="A0AAD4RZ30"/>
<protein>
    <submittedName>
        <fullName evidence="1">Uncharacterized protein</fullName>
    </submittedName>
</protein>
<comment type="caution">
    <text evidence="1">The sequence shown here is derived from an EMBL/GenBank/DDBJ whole genome shotgun (WGS) entry which is preliminary data.</text>
</comment>
<accession>A0AAD4RZ30</accession>
<dbReference type="EMBL" id="JAJJMB010016419">
    <property type="protein sequence ID" value="KAI3847305.1"/>
    <property type="molecule type" value="Genomic_DNA"/>
</dbReference>
<reference evidence="1" key="1">
    <citation type="submission" date="2022-04" db="EMBL/GenBank/DDBJ databases">
        <title>A functionally conserved STORR gene fusion in Papaver species that diverged 16.8 million years ago.</title>
        <authorList>
            <person name="Catania T."/>
        </authorList>
    </citation>
    <scope>NUCLEOTIDE SEQUENCE</scope>
    <source>
        <strain evidence="1">S-188037</strain>
    </source>
</reference>
<organism evidence="1 2">
    <name type="scientific">Papaver atlanticum</name>
    <dbReference type="NCBI Taxonomy" id="357466"/>
    <lineage>
        <taxon>Eukaryota</taxon>
        <taxon>Viridiplantae</taxon>
        <taxon>Streptophyta</taxon>
        <taxon>Embryophyta</taxon>
        <taxon>Tracheophyta</taxon>
        <taxon>Spermatophyta</taxon>
        <taxon>Magnoliopsida</taxon>
        <taxon>Ranunculales</taxon>
        <taxon>Papaveraceae</taxon>
        <taxon>Papaveroideae</taxon>
        <taxon>Papaver</taxon>
    </lineage>
</organism>
<proteinExistence type="predicted"/>
<keyword evidence="2" id="KW-1185">Reference proteome</keyword>
<sequence length="115" mass="12837">MIESLSNLQQSISRKSIQMIYLLFELYAKPVGSVATSKLRTSELHMENALELKIGGIGMNLKRIVYEDGDADTSYVNRLSAEEKEVKAKGMPNFFGAVHNAVYLNCHLVIWSLTG</sequence>
<gene>
    <name evidence="1" type="ORF">MKW98_022438</name>
</gene>
<evidence type="ECO:0000313" key="2">
    <source>
        <dbReference type="Proteomes" id="UP001202328"/>
    </source>
</evidence>